<gene>
    <name evidence="19" type="ORF">BKX93_09955</name>
</gene>
<protein>
    <recommendedName>
        <fullName evidence="16 18">Prepilin leader peptidase/N-methyltransferase</fullName>
        <ecNumber evidence="18">2.1.1.-</ecNumber>
        <ecNumber evidence="15 18">3.4.23.43</ecNumber>
    </recommendedName>
</protein>
<name>A0A1D9LG81_9NEIS</name>
<keyword evidence="6 18" id="KW-0645">Protease</keyword>
<evidence type="ECO:0000256" key="8">
    <source>
        <dbReference type="ARBA" id="ARBA00022691"/>
    </source>
</evidence>
<dbReference type="PRINTS" id="PR00864">
    <property type="entry name" value="PREPILNPTASE"/>
</dbReference>
<evidence type="ECO:0000256" key="1">
    <source>
        <dbReference type="ARBA" id="ARBA00004429"/>
    </source>
</evidence>
<keyword evidence="9 18" id="KW-0812">Transmembrane</keyword>
<dbReference type="GeneID" id="68841540"/>
<dbReference type="EC" id="3.4.23.43" evidence="15 18"/>
<evidence type="ECO:0000256" key="2">
    <source>
        <dbReference type="ARBA" id="ARBA00005801"/>
    </source>
</evidence>
<evidence type="ECO:0000256" key="4">
    <source>
        <dbReference type="ARBA" id="ARBA00022519"/>
    </source>
</evidence>
<evidence type="ECO:0000313" key="20">
    <source>
        <dbReference type="Proteomes" id="UP000178776"/>
    </source>
</evidence>
<organism evidence="19 20">
    <name type="scientific">Chromobacterium vaccinii</name>
    <dbReference type="NCBI Taxonomy" id="1108595"/>
    <lineage>
        <taxon>Bacteria</taxon>
        <taxon>Pseudomonadati</taxon>
        <taxon>Pseudomonadota</taxon>
        <taxon>Betaproteobacteria</taxon>
        <taxon>Neisseriales</taxon>
        <taxon>Chromobacteriaceae</taxon>
        <taxon>Chromobacterium</taxon>
    </lineage>
</organism>
<dbReference type="KEGG" id="cvc:BKX93_09955"/>
<evidence type="ECO:0000256" key="16">
    <source>
        <dbReference type="ARBA" id="ARBA00071870"/>
    </source>
</evidence>
<comment type="subcellular location">
    <subcellularLocation>
        <location evidence="1">Cell inner membrane</location>
        <topology evidence="1">Multi-pass membrane protein</topology>
    </subcellularLocation>
    <subcellularLocation>
        <location evidence="18">Cell membrane</location>
        <topology evidence="18">Multi-pass membrane protein</topology>
    </subcellularLocation>
</comment>
<evidence type="ECO:0000256" key="14">
    <source>
        <dbReference type="ARBA" id="ARBA00050401"/>
    </source>
</evidence>
<evidence type="ECO:0000256" key="7">
    <source>
        <dbReference type="ARBA" id="ARBA00022679"/>
    </source>
</evidence>
<dbReference type="InterPro" id="IPR010627">
    <property type="entry name" value="Prepilin_pept_A24_N"/>
</dbReference>
<dbReference type="EC" id="2.1.1.-" evidence="18"/>
<dbReference type="FunFam" id="1.20.120.1220:FF:000001">
    <property type="entry name" value="Type 4 prepilin-like proteins leader peptide-processing enzyme"/>
    <property type="match status" value="1"/>
</dbReference>
<dbReference type="InterPro" id="IPR000045">
    <property type="entry name" value="Prepilin_IV_endopep_pep"/>
</dbReference>
<dbReference type="InterPro" id="IPR014032">
    <property type="entry name" value="Peptidase_A24A_bac"/>
</dbReference>
<dbReference type="GO" id="GO:0008168">
    <property type="term" value="F:methyltransferase activity"/>
    <property type="evidence" value="ECO:0007669"/>
    <property type="project" value="UniProtKB-KW"/>
</dbReference>
<evidence type="ECO:0000256" key="15">
    <source>
        <dbReference type="ARBA" id="ARBA00067082"/>
    </source>
</evidence>
<keyword evidence="13 18" id="KW-0511">Multifunctional enzyme</keyword>
<evidence type="ECO:0000256" key="12">
    <source>
        <dbReference type="ARBA" id="ARBA00023136"/>
    </source>
</evidence>
<keyword evidence="5 18" id="KW-0489">Methyltransferase</keyword>
<evidence type="ECO:0000256" key="5">
    <source>
        <dbReference type="ARBA" id="ARBA00022603"/>
    </source>
</evidence>
<evidence type="ECO:0000256" key="9">
    <source>
        <dbReference type="ARBA" id="ARBA00022692"/>
    </source>
</evidence>
<evidence type="ECO:0000256" key="17">
    <source>
        <dbReference type="RuleBase" id="RU003793"/>
    </source>
</evidence>
<keyword evidence="7 18" id="KW-0808">Transferase</keyword>
<evidence type="ECO:0000313" key="19">
    <source>
        <dbReference type="EMBL" id="AOZ50287.1"/>
    </source>
</evidence>
<dbReference type="GO" id="GO:0032259">
    <property type="term" value="P:methylation"/>
    <property type="evidence" value="ECO:0007669"/>
    <property type="project" value="UniProtKB-KW"/>
</dbReference>
<comment type="catalytic activity">
    <reaction evidence="14 18">
        <text>Typically cleaves a -Gly-|-Phe- bond to release an N-terminal, basic peptide of 5-8 residues from type IV prepilin, and then N-methylates the new N-terminal amino group, the methyl donor being S-adenosyl-L-methionine.</text>
        <dbReference type="EC" id="3.4.23.43"/>
    </reaction>
</comment>
<reference evidence="19 20" key="1">
    <citation type="submission" date="2016-10" db="EMBL/GenBank/DDBJ databases">
        <title>Chromobacterium muskegensis sp. nov., an insecticidal bacterium isolated from Sphagnum bogs.</title>
        <authorList>
            <person name="Sparks M.E."/>
            <person name="Blackburn M.B."/>
            <person name="Gundersen-Rindal D.E."/>
            <person name="Mitchell A."/>
            <person name="Farrar R."/>
            <person name="Kuhar D."/>
        </authorList>
    </citation>
    <scope>NUCLEOTIDE SEQUENCE [LARGE SCALE GENOMIC DNA]</scope>
    <source>
        <strain evidence="19 20">21-1</strain>
    </source>
</reference>
<keyword evidence="4" id="KW-0997">Cell inner membrane</keyword>
<dbReference type="AlphaFoldDB" id="A0A1D9LG81"/>
<evidence type="ECO:0000256" key="13">
    <source>
        <dbReference type="ARBA" id="ARBA00023268"/>
    </source>
</evidence>
<keyword evidence="10 18" id="KW-0378">Hydrolase</keyword>
<comment type="similarity">
    <text evidence="2 17">Belongs to the peptidase A24 family.</text>
</comment>
<comment type="function">
    <text evidence="18">Plays an essential role in type IV pili and type II pseudopili formation by proteolytically removing the leader sequence from substrate proteins and subsequently monomethylating the alpha-amino group of the newly exposed N-terminal phenylalanine.</text>
</comment>
<dbReference type="PANTHER" id="PTHR30487:SF0">
    <property type="entry name" value="PREPILIN LEADER PEPTIDASE_N-METHYLTRANSFERASE-RELATED"/>
    <property type="match status" value="1"/>
</dbReference>
<accession>A0A1D9LG81</accession>
<dbReference type="Pfam" id="PF01478">
    <property type="entry name" value="Peptidase_A24"/>
    <property type="match status" value="1"/>
</dbReference>
<dbReference type="STRING" id="1108595.BKX93_09955"/>
<dbReference type="GO" id="GO:0004190">
    <property type="term" value="F:aspartic-type endopeptidase activity"/>
    <property type="evidence" value="ECO:0007669"/>
    <property type="project" value="UniProtKB-EC"/>
</dbReference>
<keyword evidence="8" id="KW-0949">S-adenosyl-L-methionine</keyword>
<dbReference type="RefSeq" id="WP_046168368.1">
    <property type="nucleotide sequence ID" value="NZ_CP017707.1"/>
</dbReference>
<evidence type="ECO:0000256" key="11">
    <source>
        <dbReference type="ARBA" id="ARBA00022989"/>
    </source>
</evidence>
<dbReference type="GO" id="GO:0005886">
    <property type="term" value="C:plasma membrane"/>
    <property type="evidence" value="ECO:0007669"/>
    <property type="project" value="UniProtKB-SubCell"/>
</dbReference>
<keyword evidence="3" id="KW-1003">Cell membrane</keyword>
<keyword evidence="11" id="KW-1133">Transmembrane helix</keyword>
<evidence type="ECO:0000256" key="10">
    <source>
        <dbReference type="ARBA" id="ARBA00022801"/>
    </source>
</evidence>
<dbReference type="EMBL" id="CP017707">
    <property type="protein sequence ID" value="AOZ50287.1"/>
    <property type="molecule type" value="Genomic_DNA"/>
</dbReference>
<dbReference type="Gene3D" id="1.20.120.1220">
    <property type="match status" value="1"/>
</dbReference>
<dbReference type="PANTHER" id="PTHR30487">
    <property type="entry name" value="TYPE 4 PREPILIN-LIKE PROTEINS LEADER PEPTIDE-PROCESSING ENZYME"/>
    <property type="match status" value="1"/>
</dbReference>
<sequence length="306" mass="33330">MLDDMTWLLATHPAWLTGAALLLGLMVGSFLNVVIHRLPKMLEREFLADSVEYLAEDGASSALRLAAQQARNELDDGKGYNLWRPASHCPACHAPVRPWHNVPLLSFLLLRGRCGECDAGIAWRYPLVELLSGALFGFLAWKLGWGWPLAGALALTACLLALAFIDFDTKLLPDSLTLPLLWGGLLFNLQTGLVPLSDAVWGAVFGYLSLWLVFHGFRLLTGKEGFGYGDFKLLAALGAWLGWSMLPLIILLSSLVGALFGVALMAASKVRGGQQIPFGPYLATAGWIALVWGPQIMNGYLAWLSR</sequence>
<dbReference type="InterPro" id="IPR050882">
    <property type="entry name" value="Prepilin_peptidase/N-MTase"/>
</dbReference>
<dbReference type="Pfam" id="PF06750">
    <property type="entry name" value="A24_N_bact"/>
    <property type="match status" value="1"/>
</dbReference>
<evidence type="ECO:0000256" key="3">
    <source>
        <dbReference type="ARBA" id="ARBA00022475"/>
    </source>
</evidence>
<evidence type="ECO:0000256" key="18">
    <source>
        <dbReference type="RuleBase" id="RU003794"/>
    </source>
</evidence>
<dbReference type="GO" id="GO:0006465">
    <property type="term" value="P:signal peptide processing"/>
    <property type="evidence" value="ECO:0007669"/>
    <property type="project" value="TreeGrafter"/>
</dbReference>
<dbReference type="Proteomes" id="UP000178776">
    <property type="component" value="Chromosome"/>
</dbReference>
<keyword evidence="12" id="KW-0472">Membrane</keyword>
<proteinExistence type="inferred from homology"/>
<evidence type="ECO:0000256" key="6">
    <source>
        <dbReference type="ARBA" id="ARBA00022670"/>
    </source>
</evidence>